<feature type="compositionally biased region" description="Polar residues" evidence="1">
    <location>
        <begin position="164"/>
        <end position="176"/>
    </location>
</feature>
<evidence type="ECO:0000313" key="3">
    <source>
        <dbReference type="EMBL" id="PWA88249.1"/>
    </source>
</evidence>
<feature type="compositionally biased region" description="Basic and acidic residues" evidence="1">
    <location>
        <begin position="641"/>
        <end position="651"/>
    </location>
</feature>
<feature type="domain" description="G-patch" evidence="2">
    <location>
        <begin position="651"/>
        <end position="696"/>
    </location>
</feature>
<feature type="compositionally biased region" description="Acidic residues" evidence="1">
    <location>
        <begin position="191"/>
        <end position="207"/>
    </location>
</feature>
<dbReference type="OrthoDB" id="29523at2759"/>
<reference evidence="3 4" key="1">
    <citation type="journal article" date="2018" name="Mol. Plant">
        <title>The genome of Artemisia annua provides insight into the evolution of Asteraceae family and artemisinin biosynthesis.</title>
        <authorList>
            <person name="Shen Q."/>
            <person name="Zhang L."/>
            <person name="Liao Z."/>
            <person name="Wang S."/>
            <person name="Yan T."/>
            <person name="Shi P."/>
            <person name="Liu M."/>
            <person name="Fu X."/>
            <person name="Pan Q."/>
            <person name="Wang Y."/>
            <person name="Lv Z."/>
            <person name="Lu X."/>
            <person name="Zhang F."/>
            <person name="Jiang W."/>
            <person name="Ma Y."/>
            <person name="Chen M."/>
            <person name="Hao X."/>
            <person name="Li L."/>
            <person name="Tang Y."/>
            <person name="Lv G."/>
            <person name="Zhou Y."/>
            <person name="Sun X."/>
            <person name="Brodelius P.E."/>
            <person name="Rose J.K.C."/>
            <person name="Tang K."/>
        </authorList>
    </citation>
    <scope>NUCLEOTIDE SEQUENCE [LARGE SCALE GENOMIC DNA]</scope>
    <source>
        <strain evidence="4">cv. Huhao1</strain>
        <tissue evidence="3">Leaf</tissue>
    </source>
</reference>
<dbReference type="PROSITE" id="PS50174">
    <property type="entry name" value="G_PATCH"/>
    <property type="match status" value="2"/>
</dbReference>
<protein>
    <submittedName>
        <fullName evidence="3">G-patch domain, R3H domain protein</fullName>
    </submittedName>
</protein>
<evidence type="ECO:0000256" key="1">
    <source>
        <dbReference type="SAM" id="MobiDB-lite"/>
    </source>
</evidence>
<feature type="compositionally biased region" description="Low complexity" evidence="1">
    <location>
        <begin position="30"/>
        <end position="42"/>
    </location>
</feature>
<evidence type="ECO:0000259" key="2">
    <source>
        <dbReference type="PROSITE" id="PS50174"/>
    </source>
</evidence>
<feature type="region of interest" description="Disordered" evidence="1">
    <location>
        <begin position="481"/>
        <end position="522"/>
    </location>
</feature>
<feature type="region of interest" description="Disordered" evidence="1">
    <location>
        <begin position="342"/>
        <end position="366"/>
    </location>
</feature>
<feature type="domain" description="G-patch" evidence="2">
    <location>
        <begin position="570"/>
        <end position="616"/>
    </location>
</feature>
<feature type="compositionally biased region" description="Low complexity" evidence="1">
    <location>
        <begin position="208"/>
        <end position="225"/>
    </location>
</feature>
<dbReference type="STRING" id="35608.A0A2U1PR60"/>
<dbReference type="PANTHER" id="PTHR47423">
    <property type="entry name" value="G-PATCH DOMAIN CONTAINING PROTEIN"/>
    <property type="match status" value="1"/>
</dbReference>
<feature type="region of interest" description="Disordered" evidence="1">
    <location>
        <begin position="610"/>
        <end position="696"/>
    </location>
</feature>
<keyword evidence="4" id="KW-1185">Reference proteome</keyword>
<feature type="compositionally biased region" description="Basic residues" evidence="1">
    <location>
        <begin position="307"/>
        <end position="316"/>
    </location>
</feature>
<proteinExistence type="predicted"/>
<feature type="region of interest" description="Disordered" evidence="1">
    <location>
        <begin position="294"/>
        <end position="323"/>
    </location>
</feature>
<accession>A0A2U1PR60</accession>
<gene>
    <name evidence="3" type="ORF">CTI12_AA122300</name>
</gene>
<dbReference type="SMART" id="SM00443">
    <property type="entry name" value="G_patch"/>
    <property type="match status" value="2"/>
</dbReference>
<feature type="region of interest" description="Disordered" evidence="1">
    <location>
        <begin position="119"/>
        <end position="236"/>
    </location>
</feature>
<comment type="caution">
    <text evidence="3">The sequence shown here is derived from an EMBL/GenBank/DDBJ whole genome shotgun (WGS) entry which is preliminary data.</text>
</comment>
<feature type="region of interest" description="Disordered" evidence="1">
    <location>
        <begin position="15"/>
        <end position="86"/>
    </location>
</feature>
<feature type="compositionally biased region" description="Basic residues" evidence="1">
    <location>
        <begin position="346"/>
        <end position="364"/>
    </location>
</feature>
<dbReference type="InterPro" id="IPR000467">
    <property type="entry name" value="G_patch_dom"/>
</dbReference>
<dbReference type="EMBL" id="PKPP01000831">
    <property type="protein sequence ID" value="PWA88249.1"/>
    <property type="molecule type" value="Genomic_DNA"/>
</dbReference>
<organism evidence="3 4">
    <name type="scientific">Artemisia annua</name>
    <name type="common">Sweet wormwood</name>
    <dbReference type="NCBI Taxonomy" id="35608"/>
    <lineage>
        <taxon>Eukaryota</taxon>
        <taxon>Viridiplantae</taxon>
        <taxon>Streptophyta</taxon>
        <taxon>Embryophyta</taxon>
        <taxon>Tracheophyta</taxon>
        <taxon>Spermatophyta</taxon>
        <taxon>Magnoliopsida</taxon>
        <taxon>eudicotyledons</taxon>
        <taxon>Gunneridae</taxon>
        <taxon>Pentapetalae</taxon>
        <taxon>asterids</taxon>
        <taxon>campanulids</taxon>
        <taxon>Asterales</taxon>
        <taxon>Asteraceae</taxon>
        <taxon>Asteroideae</taxon>
        <taxon>Anthemideae</taxon>
        <taxon>Artemisiinae</taxon>
        <taxon>Artemisia</taxon>
    </lineage>
</organism>
<dbReference type="AlphaFoldDB" id="A0A2U1PR60"/>
<dbReference type="PANTHER" id="PTHR47423:SF2">
    <property type="entry name" value="PROTEIN SQS1"/>
    <property type="match status" value="1"/>
</dbReference>
<sequence length="696" mass="76599">MSIQIIFQPFRYTRSFSSDMAGPSKKNKKPSSSPSSPPSSNKGKAKSKGSEKRKMNAIGYVYPPQMNPVPEGGGDEHNKVDESDPLVLVDTKETKVVTFADQTIVTEYESVKYTYEYGSNSEADDSVHRGLGFCDTEKKDGSISDSSSSEEIETDGMGGKASDNETSSSPEKNSGFLSIGGMKLYTRDISDKEDDDEDKEDDEESLDSSESGESSNSSDSNASSDSDSDIDDEIARDYIEGIGGSYKDYGVDNDTLRRFRGIAIQEASREYGMKPGRYKDYGDDMNDSLRRLRGTAVQEASREYGKKPRSRKKSRAKPINVGGDRDDCSVLDDLMSVKDPRNRNAQTKKHAAKLPRTKSNHCKRWPGEKKEIRRERIEQMRRERTKDRGVNLEKINSELEVMVQNNDDVRSFELMHLKDCLQVQRLASIYRLQSEQLGGNPGKRRYVRVTPTVHTSMPSPEDRIRLAKILGISNEEADLKASISKEDSKGTSGLSPLDSRSSKNKSYRESRNKNRRDKGKATAYATQPVSFISCGIMESEPGVTIVAVDESKPRDQTASSSSYCAFEMHTTGFGSRMMAKMGYVDGNGLGKDGTGISEPIQVTQRPKSLGLGAMAPETPPPSDSTPPLRSNRSMGQSSRGSESRGSFEKHTKGFGSKMMARMGYVEGEGLGRDSQGIVDPLVASKHPNSRGLGANS</sequence>
<evidence type="ECO:0000313" key="4">
    <source>
        <dbReference type="Proteomes" id="UP000245207"/>
    </source>
</evidence>
<dbReference type="Proteomes" id="UP000245207">
    <property type="component" value="Unassembled WGS sequence"/>
</dbReference>
<dbReference type="Pfam" id="PF01585">
    <property type="entry name" value="G-patch"/>
    <property type="match status" value="2"/>
</dbReference>
<name>A0A2U1PR60_ARTAN</name>
<dbReference type="GO" id="GO:0003676">
    <property type="term" value="F:nucleic acid binding"/>
    <property type="evidence" value="ECO:0007669"/>
    <property type="project" value="InterPro"/>
</dbReference>